<dbReference type="Pfam" id="PF13711">
    <property type="entry name" value="DUF4160"/>
    <property type="match status" value="1"/>
</dbReference>
<sequence length="122" mass="13783">MELNLASLQNQLALIDLMSRPSRGQASGMLEQLVLKHENIKIKMYQEKQHARAHFHVDYGKNNHVATYAIDTGERIEGTLDRKYDKSVSAWAAANRENLMAVWRALQSGTPESPFIQSLSAM</sequence>
<gene>
    <name evidence="1" type="ORF">QZM70_30640</name>
</gene>
<proteinExistence type="predicted"/>
<organism evidence="1 2">
    <name type="scientific">Burkholderia orbicola</name>
    <dbReference type="NCBI Taxonomy" id="2978683"/>
    <lineage>
        <taxon>Bacteria</taxon>
        <taxon>Pseudomonadati</taxon>
        <taxon>Pseudomonadota</taxon>
        <taxon>Betaproteobacteria</taxon>
        <taxon>Burkholderiales</taxon>
        <taxon>Burkholderiaceae</taxon>
        <taxon>Burkholderia</taxon>
        <taxon>Burkholderia cepacia complex</taxon>
    </lineage>
</organism>
<evidence type="ECO:0000313" key="2">
    <source>
        <dbReference type="Proteomes" id="UP001172217"/>
    </source>
</evidence>
<dbReference type="Proteomes" id="UP001172217">
    <property type="component" value="Unassembled WGS sequence"/>
</dbReference>
<reference evidence="1" key="1">
    <citation type="submission" date="2023-07" db="EMBL/GenBank/DDBJ databases">
        <title>A collection of bacterial strains from the Burkholderia cepacia Research Laboratory and Repository.</title>
        <authorList>
            <person name="Lipuma J."/>
            <person name="Spilker T."/>
            <person name="Caverly L."/>
        </authorList>
    </citation>
    <scope>NUCLEOTIDE SEQUENCE</scope>
    <source>
        <strain evidence="1">AU45194</strain>
    </source>
</reference>
<dbReference type="RefSeq" id="WP_197285609.1">
    <property type="nucleotide sequence ID" value="NZ_JAUJQA010000020.1"/>
</dbReference>
<dbReference type="EMBL" id="JAUJQL010000020">
    <property type="protein sequence ID" value="MDN7527310.1"/>
    <property type="molecule type" value="Genomic_DNA"/>
</dbReference>
<keyword evidence="2" id="KW-1185">Reference proteome</keyword>
<protein>
    <submittedName>
        <fullName evidence="1">DUF4160 domain-containing protein</fullName>
    </submittedName>
</protein>
<name>A0ABT8P0G4_9BURK</name>
<comment type="caution">
    <text evidence="1">The sequence shown here is derived from an EMBL/GenBank/DDBJ whole genome shotgun (WGS) entry which is preliminary data.</text>
</comment>
<dbReference type="InterPro" id="IPR025427">
    <property type="entry name" value="DUF4160"/>
</dbReference>
<accession>A0ABT8P0G4</accession>
<evidence type="ECO:0000313" key="1">
    <source>
        <dbReference type="EMBL" id="MDN7527310.1"/>
    </source>
</evidence>